<dbReference type="EMBL" id="JAUESC010000387">
    <property type="protein sequence ID" value="KAK0574778.1"/>
    <property type="molecule type" value="Genomic_DNA"/>
</dbReference>
<gene>
    <name evidence="2" type="ORF">LWI29_028898</name>
</gene>
<sequence length="99" mass="11306">MVYRQSSCGLKLPSVIEEMRICPEYDIQRKMVVVMSSGGVVFPESTKQKPLCGYGFSYNEEKQRDKTFQGLSSAELELTQPVEGSQRQDTINNNENEEY</sequence>
<name>A0AA39RIE6_ACESA</name>
<feature type="compositionally biased region" description="Polar residues" evidence="1">
    <location>
        <begin position="82"/>
        <end position="99"/>
    </location>
</feature>
<protein>
    <submittedName>
        <fullName evidence="2">Uncharacterized protein</fullName>
    </submittedName>
</protein>
<dbReference type="Proteomes" id="UP001168877">
    <property type="component" value="Unassembled WGS sequence"/>
</dbReference>
<evidence type="ECO:0000313" key="2">
    <source>
        <dbReference type="EMBL" id="KAK0574778.1"/>
    </source>
</evidence>
<reference evidence="2" key="1">
    <citation type="journal article" date="2022" name="Plant J.">
        <title>Strategies of tolerance reflected in two North American maple genomes.</title>
        <authorList>
            <person name="McEvoy S.L."/>
            <person name="Sezen U.U."/>
            <person name="Trouern-Trend A."/>
            <person name="McMahon S.M."/>
            <person name="Schaberg P.G."/>
            <person name="Yang J."/>
            <person name="Wegrzyn J.L."/>
            <person name="Swenson N.G."/>
        </authorList>
    </citation>
    <scope>NUCLEOTIDE SEQUENCE</scope>
    <source>
        <strain evidence="2">NS2018</strain>
    </source>
</reference>
<proteinExistence type="predicted"/>
<reference evidence="2" key="2">
    <citation type="submission" date="2023-06" db="EMBL/GenBank/DDBJ databases">
        <authorList>
            <person name="Swenson N.G."/>
            <person name="Wegrzyn J.L."/>
            <person name="Mcevoy S.L."/>
        </authorList>
    </citation>
    <scope>NUCLEOTIDE SEQUENCE</scope>
    <source>
        <strain evidence="2">NS2018</strain>
        <tissue evidence="2">Leaf</tissue>
    </source>
</reference>
<comment type="caution">
    <text evidence="2">The sequence shown here is derived from an EMBL/GenBank/DDBJ whole genome shotgun (WGS) entry which is preliminary data.</text>
</comment>
<evidence type="ECO:0000256" key="1">
    <source>
        <dbReference type="SAM" id="MobiDB-lite"/>
    </source>
</evidence>
<evidence type="ECO:0000313" key="3">
    <source>
        <dbReference type="Proteomes" id="UP001168877"/>
    </source>
</evidence>
<keyword evidence="3" id="KW-1185">Reference proteome</keyword>
<organism evidence="2 3">
    <name type="scientific">Acer saccharum</name>
    <name type="common">Sugar maple</name>
    <dbReference type="NCBI Taxonomy" id="4024"/>
    <lineage>
        <taxon>Eukaryota</taxon>
        <taxon>Viridiplantae</taxon>
        <taxon>Streptophyta</taxon>
        <taxon>Embryophyta</taxon>
        <taxon>Tracheophyta</taxon>
        <taxon>Spermatophyta</taxon>
        <taxon>Magnoliopsida</taxon>
        <taxon>eudicotyledons</taxon>
        <taxon>Gunneridae</taxon>
        <taxon>Pentapetalae</taxon>
        <taxon>rosids</taxon>
        <taxon>malvids</taxon>
        <taxon>Sapindales</taxon>
        <taxon>Sapindaceae</taxon>
        <taxon>Hippocastanoideae</taxon>
        <taxon>Acereae</taxon>
        <taxon>Acer</taxon>
    </lineage>
</organism>
<dbReference type="AlphaFoldDB" id="A0AA39RIE6"/>
<feature type="region of interest" description="Disordered" evidence="1">
    <location>
        <begin position="77"/>
        <end position="99"/>
    </location>
</feature>
<accession>A0AA39RIE6</accession>